<dbReference type="Gene3D" id="2.40.10.10">
    <property type="entry name" value="Trypsin-like serine proteases"/>
    <property type="match status" value="1"/>
</dbReference>
<dbReference type="PANTHER" id="PTHR24253:SF176">
    <property type="entry name" value="CORIN, ISOFORM B"/>
    <property type="match status" value="1"/>
</dbReference>
<evidence type="ECO:0000313" key="6">
    <source>
        <dbReference type="Proteomes" id="UP000075886"/>
    </source>
</evidence>
<dbReference type="VEuPathDB" id="VectorBase:AFAF016587"/>
<name>A0A182QTK7_9DIPT</name>
<dbReference type="GO" id="GO:0006508">
    <property type="term" value="P:proteolysis"/>
    <property type="evidence" value="ECO:0007669"/>
    <property type="project" value="InterPro"/>
</dbReference>
<comment type="similarity">
    <text evidence="2">Belongs to the peptidase S1 family. CLIP subfamily.</text>
</comment>
<reference evidence="5" key="2">
    <citation type="submission" date="2020-05" db="UniProtKB">
        <authorList>
            <consortium name="EnsemblMetazoa"/>
        </authorList>
    </citation>
    <scope>IDENTIFICATION</scope>
    <source>
        <strain evidence="5">FAR1</strain>
    </source>
</reference>
<proteinExistence type="inferred from homology"/>
<reference evidence="6" key="1">
    <citation type="submission" date="2014-01" db="EMBL/GenBank/DDBJ databases">
        <title>The Genome Sequence of Anopheles farauti FAR1 (V2).</title>
        <authorList>
            <consortium name="The Broad Institute Genomics Platform"/>
            <person name="Neafsey D.E."/>
            <person name="Besansky N."/>
            <person name="Howell P."/>
            <person name="Walton C."/>
            <person name="Young S.K."/>
            <person name="Zeng Q."/>
            <person name="Gargeya S."/>
            <person name="Fitzgerald M."/>
            <person name="Haas B."/>
            <person name="Abouelleil A."/>
            <person name="Allen A.W."/>
            <person name="Alvarado L."/>
            <person name="Arachchi H.M."/>
            <person name="Berlin A.M."/>
            <person name="Chapman S.B."/>
            <person name="Gainer-Dewar J."/>
            <person name="Goldberg J."/>
            <person name="Griggs A."/>
            <person name="Gujja S."/>
            <person name="Hansen M."/>
            <person name="Howarth C."/>
            <person name="Imamovic A."/>
            <person name="Ireland A."/>
            <person name="Larimer J."/>
            <person name="McCowan C."/>
            <person name="Murphy C."/>
            <person name="Pearson M."/>
            <person name="Poon T.W."/>
            <person name="Priest M."/>
            <person name="Roberts A."/>
            <person name="Saif S."/>
            <person name="Shea T."/>
            <person name="Sisk P."/>
            <person name="Sykes S."/>
            <person name="Wortman J."/>
            <person name="Nusbaum C."/>
            <person name="Birren B."/>
        </authorList>
    </citation>
    <scope>NUCLEOTIDE SEQUENCE [LARGE SCALE GENOMIC DNA]</scope>
    <source>
        <strain evidence="6">FAR1</strain>
    </source>
</reference>
<dbReference type="InterPro" id="IPR009003">
    <property type="entry name" value="Peptidase_S1_PA"/>
</dbReference>
<evidence type="ECO:0000259" key="4">
    <source>
        <dbReference type="Pfam" id="PF00089"/>
    </source>
</evidence>
<evidence type="ECO:0000256" key="1">
    <source>
        <dbReference type="ARBA" id="ARBA00023157"/>
    </source>
</evidence>
<feature type="domain" description="Peptidase S1" evidence="4">
    <location>
        <begin position="190"/>
        <end position="276"/>
    </location>
</feature>
<dbReference type="GO" id="GO:0004252">
    <property type="term" value="F:serine-type endopeptidase activity"/>
    <property type="evidence" value="ECO:0007669"/>
    <property type="project" value="InterPro"/>
</dbReference>
<feature type="compositionally biased region" description="Polar residues" evidence="3">
    <location>
        <begin position="73"/>
        <end position="87"/>
    </location>
</feature>
<keyword evidence="1" id="KW-1015">Disulfide bond</keyword>
<dbReference type="EMBL" id="AXCN02001200">
    <property type="status" value="NOT_ANNOTATED_CDS"/>
    <property type="molecule type" value="Genomic_DNA"/>
</dbReference>
<feature type="region of interest" description="Disordered" evidence="3">
    <location>
        <begin position="73"/>
        <end position="92"/>
    </location>
</feature>
<evidence type="ECO:0000256" key="3">
    <source>
        <dbReference type="SAM" id="MobiDB-lite"/>
    </source>
</evidence>
<dbReference type="Pfam" id="PF00089">
    <property type="entry name" value="Trypsin"/>
    <property type="match status" value="1"/>
</dbReference>
<organism evidence="5 6">
    <name type="scientific">Anopheles farauti</name>
    <dbReference type="NCBI Taxonomy" id="69004"/>
    <lineage>
        <taxon>Eukaryota</taxon>
        <taxon>Metazoa</taxon>
        <taxon>Ecdysozoa</taxon>
        <taxon>Arthropoda</taxon>
        <taxon>Hexapoda</taxon>
        <taxon>Insecta</taxon>
        <taxon>Pterygota</taxon>
        <taxon>Neoptera</taxon>
        <taxon>Endopterygota</taxon>
        <taxon>Diptera</taxon>
        <taxon>Nematocera</taxon>
        <taxon>Culicoidea</taxon>
        <taxon>Culicidae</taxon>
        <taxon>Anophelinae</taxon>
        <taxon>Anopheles</taxon>
    </lineage>
</organism>
<dbReference type="PANTHER" id="PTHR24253">
    <property type="entry name" value="TRANSMEMBRANE PROTEASE SERINE"/>
    <property type="match status" value="1"/>
</dbReference>
<keyword evidence="6" id="KW-1185">Reference proteome</keyword>
<evidence type="ECO:0000313" key="5">
    <source>
        <dbReference type="EnsemblMetazoa" id="AFAF016587-PA"/>
    </source>
</evidence>
<dbReference type="SUPFAM" id="SSF50494">
    <property type="entry name" value="Trypsin-like serine proteases"/>
    <property type="match status" value="1"/>
</dbReference>
<dbReference type="InterPro" id="IPR043504">
    <property type="entry name" value="Peptidase_S1_PA_chymotrypsin"/>
</dbReference>
<evidence type="ECO:0000256" key="2">
    <source>
        <dbReference type="ARBA" id="ARBA00024195"/>
    </source>
</evidence>
<dbReference type="Proteomes" id="UP000075886">
    <property type="component" value="Unassembled WGS sequence"/>
</dbReference>
<protein>
    <recommendedName>
        <fullName evidence="4">Peptidase S1 domain-containing protein</fullName>
    </recommendedName>
</protein>
<dbReference type="EnsemblMetazoa" id="AFAF016587-RA">
    <property type="protein sequence ID" value="AFAF016587-PA"/>
    <property type="gene ID" value="AFAF016587"/>
</dbReference>
<accession>A0A182QTK7</accession>
<dbReference type="STRING" id="69004.A0A182QTK7"/>
<sequence length="299" mass="32572">MAYISPDVQTTIVPNKSLIDNFLSFHQNLSAQHNRYTKHKIRNTGITIKPSSTHHSVLNRFVNQLYSSNRTSSFYKPSDATQDEQQTPAPPRPFQLGLSNFLVVLSSLSNRPLSDQSTSSSSGVISGGLAAAQEAFSQVGSNIQNGINSVFGSNQPNEASWNPARPFSSALTPTSTFRPSFCPTNCTMSENQLNYNIGLLQLAVPVTITDRFMPICLPTNVNSYADTEAVIAGWGARELGGQPWKSLQETTIPLYSNDECRLAFVNATEDIICGGVFGPAPKEQQKSSCDVSQLERGFV</sequence>
<dbReference type="InterPro" id="IPR001254">
    <property type="entry name" value="Trypsin_dom"/>
</dbReference>
<dbReference type="AlphaFoldDB" id="A0A182QTK7"/>